<gene>
    <name evidence="3" type="ORF">CLV93_11146</name>
    <name evidence="2" type="ORF">JCM18694_24330</name>
</gene>
<protein>
    <recommendedName>
        <fullName evidence="6">PepSY-like beta-lactamase-inhibitor</fullName>
    </recommendedName>
</protein>
<organism evidence="3 4">
    <name type="scientific">Prolixibacter denitrificans</name>
    <dbReference type="NCBI Taxonomy" id="1541063"/>
    <lineage>
        <taxon>Bacteria</taxon>
        <taxon>Pseudomonadati</taxon>
        <taxon>Bacteroidota</taxon>
        <taxon>Bacteroidia</taxon>
        <taxon>Marinilabiliales</taxon>
        <taxon>Prolixibacteraceae</taxon>
        <taxon>Prolixibacter</taxon>
    </lineage>
</organism>
<keyword evidence="5" id="KW-1185">Reference proteome</keyword>
<evidence type="ECO:0000313" key="5">
    <source>
        <dbReference type="Proteomes" id="UP000396862"/>
    </source>
</evidence>
<reference evidence="3 4" key="1">
    <citation type="submission" date="2018-03" db="EMBL/GenBank/DDBJ databases">
        <title>Genomic Encyclopedia of Archaeal and Bacterial Type Strains, Phase II (KMG-II): from individual species to whole genera.</title>
        <authorList>
            <person name="Goeker M."/>
        </authorList>
    </citation>
    <scope>NUCLEOTIDE SEQUENCE [LARGE SCALE GENOMIC DNA]</scope>
    <source>
        <strain evidence="3 4">DSM 27267</strain>
    </source>
</reference>
<dbReference type="RefSeq" id="WP_106543391.1">
    <property type="nucleotide sequence ID" value="NZ_BLAU01000001.1"/>
</dbReference>
<keyword evidence="1" id="KW-0732">Signal</keyword>
<accession>A0A2P8C7X7</accession>
<evidence type="ECO:0000256" key="1">
    <source>
        <dbReference type="SAM" id="SignalP"/>
    </source>
</evidence>
<dbReference type="AlphaFoldDB" id="A0A2P8C7X7"/>
<dbReference type="SUPFAM" id="SSF160574">
    <property type="entry name" value="BT0923-like"/>
    <property type="match status" value="1"/>
</dbReference>
<evidence type="ECO:0000313" key="2">
    <source>
        <dbReference type="EMBL" id="GET22187.1"/>
    </source>
</evidence>
<feature type="signal peptide" evidence="1">
    <location>
        <begin position="1"/>
        <end position="22"/>
    </location>
</feature>
<reference evidence="2 5" key="2">
    <citation type="submission" date="2019-10" db="EMBL/GenBank/DDBJ databases">
        <title>Prolixibacter strains distinguished by the presence of nitrate reductase genes were adept at nitrate-dependent anaerobic corrosion of metallic iron and carbon steel.</title>
        <authorList>
            <person name="Iino T."/>
            <person name="Shono N."/>
            <person name="Ito K."/>
            <person name="Nakamura R."/>
            <person name="Sueoka K."/>
            <person name="Harayama S."/>
            <person name="Ohkuma M."/>
        </authorList>
    </citation>
    <scope>NUCLEOTIDE SEQUENCE [LARGE SCALE GENOMIC DNA]</scope>
    <source>
        <strain evidence="2 5">MIC1-1</strain>
    </source>
</reference>
<dbReference type="EMBL" id="BLAU01000001">
    <property type="protein sequence ID" value="GET22187.1"/>
    <property type="molecule type" value="Genomic_DNA"/>
</dbReference>
<dbReference type="Proteomes" id="UP000240621">
    <property type="component" value="Unassembled WGS sequence"/>
</dbReference>
<dbReference type="Gene3D" id="3.40.1420.30">
    <property type="match status" value="1"/>
</dbReference>
<dbReference type="EMBL" id="PYGC01000011">
    <property type="protein sequence ID" value="PSK81069.1"/>
    <property type="molecule type" value="Genomic_DNA"/>
</dbReference>
<name>A0A2P8C7X7_9BACT</name>
<evidence type="ECO:0000313" key="4">
    <source>
        <dbReference type="Proteomes" id="UP000240621"/>
    </source>
</evidence>
<proteinExistence type="predicted"/>
<dbReference type="OrthoDB" id="1099258at2"/>
<feature type="chain" id="PRO_5015199134" description="PepSY-like beta-lactamase-inhibitor" evidence="1">
    <location>
        <begin position="23"/>
        <end position="106"/>
    </location>
</feature>
<dbReference type="Proteomes" id="UP000396862">
    <property type="component" value="Unassembled WGS sequence"/>
</dbReference>
<comment type="caution">
    <text evidence="3">The sequence shown here is derived from an EMBL/GenBank/DDBJ whole genome shotgun (WGS) entry which is preliminary data.</text>
</comment>
<evidence type="ECO:0000313" key="3">
    <source>
        <dbReference type="EMBL" id="PSK81069.1"/>
    </source>
</evidence>
<evidence type="ECO:0008006" key="6">
    <source>
        <dbReference type="Google" id="ProtNLM"/>
    </source>
</evidence>
<sequence>MKKLFFTVAILFSMATIYAVNASPVFSGRLEITNVWAKPDFRQISVNELPHAIKESVSEQFKDATITGAYVANLSDGTKLYKVILNVEGQEESIMFNADGSRYQIN</sequence>